<dbReference type="EMBL" id="CP059488">
    <property type="protein sequence ID" value="QQD71795.1"/>
    <property type="molecule type" value="Genomic_DNA"/>
</dbReference>
<sequence length="489" mass="53523">MSIRRHTLYNILGPVAPLGVSLITVPIYLHTIGEARYGVLAIVWLFTSYFGVFDMGLARASAYHLARQHDEAPAVRSTTFWTALWLNLGFGLLGAAVVYAVAQPVFAHFFDMPEALRRNVLVSLPWIAAALPLGTLAGVLVGALSARERFGYMNLTGVLNTVLTQIAPLIVAVFISPELTWLIPAIVLARAAGLVLLFAGVWRFLPIVPSALFDRTRARALFTYGGWISISNIIVPVLATFDRMLIGALLNVQAVAYYSVPYNLVTRVSILPGALVNSLFPRFSRTESEEGRLLAERSLNLLLAVMTLVTVVGMATLPLFLSHWISPEFARHAAATGMILLAGVWINGLAYIPYGLLQGQGRPDITAKLHLVQLPFFLLMLWGGIHWLGLAGAALAWSLRGAVEALVLFYLARLPFSMRHALPATALIGLAAVVAPQGIVSAQSIIAITVIVSFTMIWALWIAPELRHFLVTAALRLRRFCLIRYRKYP</sequence>
<protein>
    <submittedName>
        <fullName evidence="7">Flippase</fullName>
    </submittedName>
</protein>
<feature type="transmembrane region" description="Helical" evidence="6">
    <location>
        <begin position="79"/>
        <end position="102"/>
    </location>
</feature>
<feature type="transmembrane region" description="Helical" evidence="6">
    <location>
        <begin position="421"/>
        <end position="439"/>
    </location>
</feature>
<organism evidence="7 8">
    <name type="scientific">Acidithiobacillus ferrivorans</name>
    <dbReference type="NCBI Taxonomy" id="160808"/>
    <lineage>
        <taxon>Bacteria</taxon>
        <taxon>Pseudomonadati</taxon>
        <taxon>Pseudomonadota</taxon>
        <taxon>Acidithiobacillia</taxon>
        <taxon>Acidithiobacillales</taxon>
        <taxon>Acidithiobacillaceae</taxon>
        <taxon>Acidithiobacillus</taxon>
    </lineage>
</organism>
<keyword evidence="2" id="KW-1003">Cell membrane</keyword>
<dbReference type="PANTHER" id="PTHR30250:SF11">
    <property type="entry name" value="O-ANTIGEN TRANSPORTER-RELATED"/>
    <property type="match status" value="1"/>
</dbReference>
<feature type="transmembrane region" description="Helical" evidence="6">
    <location>
        <begin position="221"/>
        <end position="241"/>
    </location>
</feature>
<feature type="transmembrane region" description="Helical" evidence="6">
    <location>
        <begin position="122"/>
        <end position="143"/>
    </location>
</feature>
<evidence type="ECO:0000256" key="3">
    <source>
        <dbReference type="ARBA" id="ARBA00022692"/>
    </source>
</evidence>
<feature type="transmembrane region" description="Helical" evidence="6">
    <location>
        <begin position="7"/>
        <end position="29"/>
    </location>
</feature>
<dbReference type="InterPro" id="IPR050833">
    <property type="entry name" value="Poly_Biosynth_Transport"/>
</dbReference>
<dbReference type="GO" id="GO:0005886">
    <property type="term" value="C:plasma membrane"/>
    <property type="evidence" value="ECO:0007669"/>
    <property type="project" value="UniProtKB-SubCell"/>
</dbReference>
<feature type="transmembrane region" description="Helical" evidence="6">
    <location>
        <begin position="35"/>
        <end position="58"/>
    </location>
</feature>
<accession>A0A7T4WCD4</accession>
<dbReference type="PANTHER" id="PTHR30250">
    <property type="entry name" value="PST FAMILY PREDICTED COLANIC ACID TRANSPORTER"/>
    <property type="match status" value="1"/>
</dbReference>
<keyword evidence="4 6" id="KW-1133">Transmembrane helix</keyword>
<feature type="transmembrane region" description="Helical" evidence="6">
    <location>
        <begin position="261"/>
        <end position="280"/>
    </location>
</feature>
<evidence type="ECO:0000313" key="8">
    <source>
        <dbReference type="Proteomes" id="UP000595420"/>
    </source>
</evidence>
<proteinExistence type="predicted"/>
<feature type="transmembrane region" description="Helical" evidence="6">
    <location>
        <begin position="181"/>
        <end position="201"/>
    </location>
</feature>
<evidence type="ECO:0000256" key="2">
    <source>
        <dbReference type="ARBA" id="ARBA00022475"/>
    </source>
</evidence>
<evidence type="ECO:0000313" key="7">
    <source>
        <dbReference type="EMBL" id="QQD71795.1"/>
    </source>
</evidence>
<comment type="subcellular location">
    <subcellularLocation>
        <location evidence="1">Cell membrane</location>
        <topology evidence="1">Multi-pass membrane protein</topology>
    </subcellularLocation>
</comment>
<dbReference type="RefSeq" id="WP_198660014.1">
    <property type="nucleotide sequence ID" value="NZ_CP059488.1"/>
</dbReference>
<dbReference type="AlphaFoldDB" id="A0A7T4WCD4"/>
<dbReference type="Proteomes" id="UP000595420">
    <property type="component" value="Chromosome"/>
</dbReference>
<feature type="transmembrane region" description="Helical" evidence="6">
    <location>
        <begin position="369"/>
        <end position="388"/>
    </location>
</feature>
<evidence type="ECO:0000256" key="5">
    <source>
        <dbReference type="ARBA" id="ARBA00023136"/>
    </source>
</evidence>
<evidence type="ECO:0000256" key="6">
    <source>
        <dbReference type="SAM" id="Phobius"/>
    </source>
</evidence>
<name>A0A7T4WCD4_9PROT</name>
<dbReference type="InterPro" id="IPR002797">
    <property type="entry name" value="Polysacc_synth"/>
</dbReference>
<keyword evidence="3 6" id="KW-0812">Transmembrane</keyword>
<keyword evidence="5 6" id="KW-0472">Membrane</keyword>
<feature type="transmembrane region" description="Helical" evidence="6">
    <location>
        <begin position="333"/>
        <end position="357"/>
    </location>
</feature>
<feature type="transmembrane region" description="Helical" evidence="6">
    <location>
        <begin position="301"/>
        <end position="321"/>
    </location>
</feature>
<dbReference type="Pfam" id="PF01943">
    <property type="entry name" value="Polysacc_synt"/>
    <property type="match status" value="1"/>
</dbReference>
<evidence type="ECO:0000256" key="4">
    <source>
        <dbReference type="ARBA" id="ARBA00022989"/>
    </source>
</evidence>
<feature type="transmembrane region" description="Helical" evidence="6">
    <location>
        <begin position="445"/>
        <end position="463"/>
    </location>
</feature>
<feature type="transmembrane region" description="Helical" evidence="6">
    <location>
        <begin position="155"/>
        <end position="175"/>
    </location>
</feature>
<dbReference type="CDD" id="cd13128">
    <property type="entry name" value="MATE_Wzx_like"/>
    <property type="match status" value="1"/>
</dbReference>
<reference evidence="7 8" key="1">
    <citation type="submission" date="2020-07" db="EMBL/GenBank/DDBJ databases">
        <title>Complete genome sequence analysis of Acidithiobacillus ferrivorans XJFY6S-08 reveals extreme environmental adaptation to alpine acid mine drainage.</title>
        <authorList>
            <person name="Yan L."/>
            <person name="Ni Y."/>
        </authorList>
    </citation>
    <scope>NUCLEOTIDE SEQUENCE [LARGE SCALE GENOMIC DNA]</scope>
    <source>
        <strain evidence="7 8">XJFY6S-08</strain>
    </source>
</reference>
<gene>
    <name evidence="7" type="ORF">H2515_10110</name>
</gene>
<evidence type="ECO:0000256" key="1">
    <source>
        <dbReference type="ARBA" id="ARBA00004651"/>
    </source>
</evidence>